<reference evidence="1" key="2">
    <citation type="journal article" date="2015" name="Data Brief">
        <title>Shoot transcriptome of the giant reed, Arundo donax.</title>
        <authorList>
            <person name="Barrero R.A."/>
            <person name="Guerrero F.D."/>
            <person name="Moolhuijzen P."/>
            <person name="Goolsby J.A."/>
            <person name="Tidwell J."/>
            <person name="Bellgard S.E."/>
            <person name="Bellgard M.I."/>
        </authorList>
    </citation>
    <scope>NUCLEOTIDE SEQUENCE</scope>
    <source>
        <tissue evidence="1">Shoot tissue taken approximately 20 cm above the soil surface</tissue>
    </source>
</reference>
<evidence type="ECO:0000313" key="1">
    <source>
        <dbReference type="EMBL" id="JAE08327.1"/>
    </source>
</evidence>
<sequence length="58" mass="6171">MLLPCALQGGGAGILHPVLALREELCHHLCDHCAPRGSRLLGGEECQRQDIGRAAVVE</sequence>
<dbReference type="EMBL" id="GBRH01189569">
    <property type="protein sequence ID" value="JAE08327.1"/>
    <property type="molecule type" value="Transcribed_RNA"/>
</dbReference>
<accession>A0A0A9F7J3</accession>
<proteinExistence type="predicted"/>
<dbReference type="AlphaFoldDB" id="A0A0A9F7J3"/>
<protein>
    <submittedName>
        <fullName evidence="1">Uncharacterized protein</fullName>
    </submittedName>
</protein>
<organism evidence="1">
    <name type="scientific">Arundo donax</name>
    <name type="common">Giant reed</name>
    <name type="synonym">Donax arundinaceus</name>
    <dbReference type="NCBI Taxonomy" id="35708"/>
    <lineage>
        <taxon>Eukaryota</taxon>
        <taxon>Viridiplantae</taxon>
        <taxon>Streptophyta</taxon>
        <taxon>Embryophyta</taxon>
        <taxon>Tracheophyta</taxon>
        <taxon>Spermatophyta</taxon>
        <taxon>Magnoliopsida</taxon>
        <taxon>Liliopsida</taxon>
        <taxon>Poales</taxon>
        <taxon>Poaceae</taxon>
        <taxon>PACMAD clade</taxon>
        <taxon>Arundinoideae</taxon>
        <taxon>Arundineae</taxon>
        <taxon>Arundo</taxon>
    </lineage>
</organism>
<name>A0A0A9F7J3_ARUDO</name>
<reference evidence="1" key="1">
    <citation type="submission" date="2014-09" db="EMBL/GenBank/DDBJ databases">
        <authorList>
            <person name="Magalhaes I.L.F."/>
            <person name="Oliveira U."/>
            <person name="Santos F.R."/>
            <person name="Vidigal T.H.D.A."/>
            <person name="Brescovit A.D."/>
            <person name="Santos A.J."/>
        </authorList>
    </citation>
    <scope>NUCLEOTIDE SEQUENCE</scope>
    <source>
        <tissue evidence="1">Shoot tissue taken approximately 20 cm above the soil surface</tissue>
    </source>
</reference>